<evidence type="ECO:0000313" key="4">
    <source>
        <dbReference type="Proteomes" id="UP000317998"/>
    </source>
</evidence>
<comment type="caution">
    <text evidence="3">The sequence shown here is derived from an EMBL/GenBank/DDBJ whole genome shotgun (WGS) entry which is preliminary data.</text>
</comment>
<dbReference type="Gene3D" id="1.10.260.40">
    <property type="entry name" value="lambda repressor-like DNA-binding domains"/>
    <property type="match status" value="1"/>
</dbReference>
<dbReference type="InterPro" id="IPR010982">
    <property type="entry name" value="Lambda_DNA-bd_dom_sf"/>
</dbReference>
<feature type="compositionally biased region" description="Basic and acidic residues" evidence="1">
    <location>
        <begin position="85"/>
        <end position="94"/>
    </location>
</feature>
<protein>
    <submittedName>
        <fullName evidence="3">Helix-turn-helix protein</fullName>
    </submittedName>
</protein>
<name>A0A542YGG7_9MICO</name>
<evidence type="ECO:0000259" key="2">
    <source>
        <dbReference type="PROSITE" id="PS50943"/>
    </source>
</evidence>
<evidence type="ECO:0000256" key="1">
    <source>
        <dbReference type="SAM" id="MobiDB-lite"/>
    </source>
</evidence>
<sequence>MTAPMTTEEWAVRLGGQIRDLRIDMQLDQSEVASRASVSRPALHSLEAGKGTSLTTLIKVLRALHSLDWLGTLHETAEDPSPMELLRREREQTKRATRVRSSMKPDEGER</sequence>
<dbReference type="InterPro" id="IPR001387">
    <property type="entry name" value="Cro/C1-type_HTH"/>
</dbReference>
<dbReference type="GO" id="GO:0003677">
    <property type="term" value="F:DNA binding"/>
    <property type="evidence" value="ECO:0007669"/>
    <property type="project" value="InterPro"/>
</dbReference>
<feature type="region of interest" description="Disordered" evidence="1">
    <location>
        <begin position="78"/>
        <end position="110"/>
    </location>
</feature>
<reference evidence="3 4" key="1">
    <citation type="submission" date="2019-06" db="EMBL/GenBank/DDBJ databases">
        <title>Sequencing the genomes of 1000 actinobacteria strains.</title>
        <authorList>
            <person name="Klenk H.-P."/>
        </authorList>
    </citation>
    <scope>NUCLEOTIDE SEQUENCE [LARGE SCALE GENOMIC DNA]</scope>
    <source>
        <strain evidence="3 4">DSM 26477</strain>
    </source>
</reference>
<accession>A0A542YGG7</accession>
<evidence type="ECO:0000313" key="3">
    <source>
        <dbReference type="EMBL" id="TQL47165.1"/>
    </source>
</evidence>
<dbReference type="OrthoDB" id="6637137at2"/>
<proteinExistence type="predicted"/>
<dbReference type="Pfam" id="PF01381">
    <property type="entry name" value="HTH_3"/>
    <property type="match status" value="1"/>
</dbReference>
<dbReference type="PROSITE" id="PS50943">
    <property type="entry name" value="HTH_CROC1"/>
    <property type="match status" value="1"/>
</dbReference>
<gene>
    <name evidence="3" type="ORF">FB562_0213</name>
</gene>
<keyword evidence="4" id="KW-1185">Reference proteome</keyword>
<feature type="domain" description="HTH cro/C1-type" evidence="2">
    <location>
        <begin position="18"/>
        <end position="70"/>
    </location>
</feature>
<dbReference type="Proteomes" id="UP000317998">
    <property type="component" value="Unassembled WGS sequence"/>
</dbReference>
<dbReference type="RefSeq" id="WP_141879450.1">
    <property type="nucleotide sequence ID" value="NZ_VFOM01000001.1"/>
</dbReference>
<dbReference type="SMART" id="SM00530">
    <property type="entry name" value="HTH_XRE"/>
    <property type="match status" value="1"/>
</dbReference>
<organism evidence="3 4">
    <name type="scientific">Homoserinimonas aerilata</name>
    <dbReference type="NCBI Taxonomy" id="1162970"/>
    <lineage>
        <taxon>Bacteria</taxon>
        <taxon>Bacillati</taxon>
        <taxon>Actinomycetota</taxon>
        <taxon>Actinomycetes</taxon>
        <taxon>Micrococcales</taxon>
        <taxon>Microbacteriaceae</taxon>
        <taxon>Homoserinimonas</taxon>
    </lineage>
</organism>
<dbReference type="SUPFAM" id="SSF47413">
    <property type="entry name" value="lambda repressor-like DNA-binding domains"/>
    <property type="match status" value="1"/>
</dbReference>
<dbReference type="AlphaFoldDB" id="A0A542YGG7"/>
<dbReference type="EMBL" id="VFOM01000001">
    <property type="protein sequence ID" value="TQL47165.1"/>
    <property type="molecule type" value="Genomic_DNA"/>
</dbReference>
<dbReference type="CDD" id="cd00093">
    <property type="entry name" value="HTH_XRE"/>
    <property type="match status" value="1"/>
</dbReference>